<keyword evidence="2" id="KW-1185">Reference proteome</keyword>
<name>A0A8J2MW79_COTCN</name>
<gene>
    <name evidence="1" type="ORF">HICCMSTLAB_LOCUS9593</name>
</gene>
<evidence type="ECO:0000313" key="1">
    <source>
        <dbReference type="EMBL" id="CAG5100516.1"/>
    </source>
</evidence>
<reference evidence="1" key="1">
    <citation type="submission" date="2021-04" db="EMBL/GenBank/DDBJ databases">
        <authorList>
            <person name="Chebbi M.A.C M."/>
        </authorList>
    </citation>
    <scope>NUCLEOTIDE SEQUENCE</scope>
</reference>
<comment type="caution">
    <text evidence="1">The sequence shown here is derived from an EMBL/GenBank/DDBJ whole genome shotgun (WGS) entry which is preliminary data.</text>
</comment>
<accession>A0A8J2MW79</accession>
<proteinExistence type="predicted"/>
<dbReference type="Proteomes" id="UP000786811">
    <property type="component" value="Unassembled WGS sequence"/>
</dbReference>
<protein>
    <submittedName>
        <fullName evidence="1">Uncharacterized protein</fullName>
    </submittedName>
</protein>
<evidence type="ECO:0000313" key="2">
    <source>
        <dbReference type="Proteomes" id="UP000786811"/>
    </source>
</evidence>
<dbReference type="OrthoDB" id="7692699at2759"/>
<sequence>MKRVTYACDASMPRKRGINPRPSVHWWNDYISVLRKECHKKRRISQRNYQRPNSVELIAEYKKACRELNKAIKESKRRCWKELIYEVDMFNKYEVACLTNINNAVKRERIGVTDNYYVKRSNIHVTGFFGRKD</sequence>
<dbReference type="AlphaFoldDB" id="A0A8J2MW79"/>
<dbReference type="EMBL" id="CAJNRD030001122">
    <property type="protein sequence ID" value="CAG5100516.1"/>
    <property type="molecule type" value="Genomic_DNA"/>
</dbReference>
<organism evidence="1 2">
    <name type="scientific">Cotesia congregata</name>
    <name type="common">Parasitoid wasp</name>
    <name type="synonym">Apanteles congregatus</name>
    <dbReference type="NCBI Taxonomy" id="51543"/>
    <lineage>
        <taxon>Eukaryota</taxon>
        <taxon>Metazoa</taxon>
        <taxon>Ecdysozoa</taxon>
        <taxon>Arthropoda</taxon>
        <taxon>Hexapoda</taxon>
        <taxon>Insecta</taxon>
        <taxon>Pterygota</taxon>
        <taxon>Neoptera</taxon>
        <taxon>Endopterygota</taxon>
        <taxon>Hymenoptera</taxon>
        <taxon>Apocrita</taxon>
        <taxon>Ichneumonoidea</taxon>
        <taxon>Braconidae</taxon>
        <taxon>Microgastrinae</taxon>
        <taxon>Cotesia</taxon>
    </lineage>
</organism>